<keyword evidence="1" id="KW-1133">Transmembrane helix</keyword>
<keyword evidence="1" id="KW-0812">Transmembrane</keyword>
<accession>A0A7V8FYL3</accession>
<sequence>MEAFSLINIIIIAVAAAALILGAVLHKRALKKAVAGCDNPHVRGLRRNRHQ</sequence>
<evidence type="ECO:0000256" key="1">
    <source>
        <dbReference type="SAM" id="Phobius"/>
    </source>
</evidence>
<evidence type="ECO:0000313" key="3">
    <source>
        <dbReference type="Proteomes" id="UP000462435"/>
    </source>
</evidence>
<name>A0A7V8FYL3_9BURK</name>
<feature type="transmembrane region" description="Helical" evidence="1">
    <location>
        <begin position="6"/>
        <end position="25"/>
    </location>
</feature>
<organism evidence="2 3">
    <name type="scientific">Herbaspirillum frisingense</name>
    <dbReference type="NCBI Taxonomy" id="92645"/>
    <lineage>
        <taxon>Bacteria</taxon>
        <taxon>Pseudomonadati</taxon>
        <taxon>Pseudomonadota</taxon>
        <taxon>Betaproteobacteria</taxon>
        <taxon>Burkholderiales</taxon>
        <taxon>Oxalobacteraceae</taxon>
        <taxon>Herbaspirillum</taxon>
    </lineage>
</organism>
<dbReference type="Proteomes" id="UP000462435">
    <property type="component" value="Unassembled WGS sequence"/>
</dbReference>
<protein>
    <recommendedName>
        <fullName evidence="4">FeoB-associated Cys-rich membrane protein</fullName>
    </recommendedName>
</protein>
<comment type="caution">
    <text evidence="2">The sequence shown here is derived from an EMBL/GenBank/DDBJ whole genome shotgun (WGS) entry which is preliminary data.</text>
</comment>
<evidence type="ECO:0000313" key="2">
    <source>
        <dbReference type="EMBL" id="KAF1046165.1"/>
    </source>
</evidence>
<reference evidence="3" key="1">
    <citation type="journal article" date="2020" name="MBio">
        <title>Horizontal gene transfer to a defensive symbiont with a reduced genome amongst a multipartite beetle microbiome.</title>
        <authorList>
            <person name="Waterworth S.C."/>
            <person name="Florez L.V."/>
            <person name="Rees E.R."/>
            <person name="Hertweck C."/>
            <person name="Kaltenpoth M."/>
            <person name="Kwan J.C."/>
        </authorList>
    </citation>
    <scope>NUCLEOTIDE SEQUENCE [LARGE SCALE GENOMIC DNA]</scope>
</reference>
<dbReference type="EMBL" id="WNDX01000023">
    <property type="protein sequence ID" value="KAF1046165.1"/>
    <property type="molecule type" value="Genomic_DNA"/>
</dbReference>
<keyword evidence="1" id="KW-0472">Membrane</keyword>
<dbReference type="AlphaFoldDB" id="A0A7V8FYL3"/>
<gene>
    <name evidence="2" type="ORF">GAK35_01142</name>
</gene>
<proteinExistence type="predicted"/>
<evidence type="ECO:0008006" key="4">
    <source>
        <dbReference type="Google" id="ProtNLM"/>
    </source>
</evidence>